<gene>
    <name evidence="1" type="ORF">BV25DRAFT_623921</name>
</gene>
<dbReference type="Proteomes" id="UP000814140">
    <property type="component" value="Unassembled WGS sequence"/>
</dbReference>
<evidence type="ECO:0000313" key="1">
    <source>
        <dbReference type="EMBL" id="KAI0062819.1"/>
    </source>
</evidence>
<accession>A0ACB8T2A3</accession>
<comment type="caution">
    <text evidence="1">The sequence shown here is derived from an EMBL/GenBank/DDBJ whole genome shotgun (WGS) entry which is preliminary data.</text>
</comment>
<name>A0ACB8T2A3_9AGAM</name>
<proteinExistence type="predicted"/>
<keyword evidence="2" id="KW-1185">Reference proteome</keyword>
<sequence length="212" mass="22540">MAIREAKLALDVVLPPQANKIQAVRDFVALGPSFVDGEPDTLHWYGYKTADKPDGTPGFFGIFDTFPGEEGRSAHVGGGLATALFANADALLSGPPQIAPVGVLGRKAASGEAPKVGLRVIFSAKAEAAEQLKALIGDGEALVHNEPKTLYWYVFEKDHTTFGVVVLFNSDEDRMAHISSHAARTLEGKMESLLAQPVDASFFDVIASKTSS</sequence>
<organism evidence="1 2">
    <name type="scientific">Artomyces pyxidatus</name>
    <dbReference type="NCBI Taxonomy" id="48021"/>
    <lineage>
        <taxon>Eukaryota</taxon>
        <taxon>Fungi</taxon>
        <taxon>Dikarya</taxon>
        <taxon>Basidiomycota</taxon>
        <taxon>Agaricomycotina</taxon>
        <taxon>Agaricomycetes</taxon>
        <taxon>Russulales</taxon>
        <taxon>Auriscalpiaceae</taxon>
        <taxon>Artomyces</taxon>
    </lineage>
</organism>
<reference evidence="1" key="1">
    <citation type="submission" date="2021-03" db="EMBL/GenBank/DDBJ databases">
        <authorList>
            <consortium name="DOE Joint Genome Institute"/>
            <person name="Ahrendt S."/>
            <person name="Looney B.P."/>
            <person name="Miyauchi S."/>
            <person name="Morin E."/>
            <person name="Drula E."/>
            <person name="Courty P.E."/>
            <person name="Chicoki N."/>
            <person name="Fauchery L."/>
            <person name="Kohler A."/>
            <person name="Kuo A."/>
            <person name="Labutti K."/>
            <person name="Pangilinan J."/>
            <person name="Lipzen A."/>
            <person name="Riley R."/>
            <person name="Andreopoulos W."/>
            <person name="He G."/>
            <person name="Johnson J."/>
            <person name="Barry K.W."/>
            <person name="Grigoriev I.V."/>
            <person name="Nagy L."/>
            <person name="Hibbett D."/>
            <person name="Henrissat B."/>
            <person name="Matheny P.B."/>
            <person name="Labbe J."/>
            <person name="Martin F."/>
        </authorList>
    </citation>
    <scope>NUCLEOTIDE SEQUENCE</scope>
    <source>
        <strain evidence="1">HHB10654</strain>
    </source>
</reference>
<dbReference type="EMBL" id="MU277206">
    <property type="protein sequence ID" value="KAI0062819.1"/>
    <property type="molecule type" value="Genomic_DNA"/>
</dbReference>
<reference evidence="1" key="2">
    <citation type="journal article" date="2022" name="New Phytol.">
        <title>Evolutionary transition to the ectomycorrhizal habit in the genomes of a hyperdiverse lineage of mushroom-forming fungi.</title>
        <authorList>
            <person name="Looney B."/>
            <person name="Miyauchi S."/>
            <person name="Morin E."/>
            <person name="Drula E."/>
            <person name="Courty P.E."/>
            <person name="Kohler A."/>
            <person name="Kuo A."/>
            <person name="LaButti K."/>
            <person name="Pangilinan J."/>
            <person name="Lipzen A."/>
            <person name="Riley R."/>
            <person name="Andreopoulos W."/>
            <person name="He G."/>
            <person name="Johnson J."/>
            <person name="Nolan M."/>
            <person name="Tritt A."/>
            <person name="Barry K.W."/>
            <person name="Grigoriev I.V."/>
            <person name="Nagy L.G."/>
            <person name="Hibbett D."/>
            <person name="Henrissat B."/>
            <person name="Matheny P.B."/>
            <person name="Labbe J."/>
            <person name="Martin F.M."/>
        </authorList>
    </citation>
    <scope>NUCLEOTIDE SEQUENCE</scope>
    <source>
        <strain evidence="1">HHB10654</strain>
    </source>
</reference>
<protein>
    <submittedName>
        <fullName evidence="1">Uncharacterized protein</fullName>
    </submittedName>
</protein>
<evidence type="ECO:0000313" key="2">
    <source>
        <dbReference type="Proteomes" id="UP000814140"/>
    </source>
</evidence>